<name>F0VCB1_NEOCL</name>
<keyword evidence="2" id="KW-0732">Signal</keyword>
<feature type="signal peptide" evidence="2">
    <location>
        <begin position="1"/>
        <end position="34"/>
    </location>
</feature>
<evidence type="ECO:0000313" key="4">
    <source>
        <dbReference type="EMBL" id="CEL68560.1"/>
    </source>
</evidence>
<protein>
    <recommendedName>
        <fullName evidence="6">Transmembrane protein</fullName>
    </recommendedName>
</protein>
<evidence type="ECO:0008006" key="6">
    <source>
        <dbReference type="Google" id="ProtNLM"/>
    </source>
</evidence>
<accession>F0VCB1</accession>
<dbReference type="GeneID" id="13440230"/>
<reference evidence="5" key="3">
    <citation type="journal article" date="2012" name="PLoS Pathog.">
        <title>Comparative genomics of the apicomplexan parasites Toxoplasma gondii and Neospora caninum: Coccidia differing in host range and transmission strategy.</title>
        <authorList>
            <person name="Reid A.J."/>
            <person name="Vermont S.J."/>
            <person name="Cotton J.A."/>
            <person name="Harris D."/>
            <person name="Hill-Cawthorne G.A."/>
            <person name="Konen-Waisman S."/>
            <person name="Latham S.M."/>
            <person name="Mourier T."/>
            <person name="Norton R."/>
            <person name="Quail M.A."/>
            <person name="Sanders M."/>
            <person name="Shanmugam D."/>
            <person name="Sohal A."/>
            <person name="Wasmuth J.D."/>
            <person name="Brunk B."/>
            <person name="Grigg M.E."/>
            <person name="Howard J.C."/>
            <person name="Parkinson J."/>
            <person name="Roos D.S."/>
            <person name="Trees A.J."/>
            <person name="Berriman M."/>
            <person name="Pain A."/>
            <person name="Wastling J.M."/>
        </authorList>
    </citation>
    <scope>NUCLEOTIDE SEQUENCE [LARGE SCALE GENOMIC DNA]</scope>
    <source>
        <strain evidence="5">Liverpool</strain>
    </source>
</reference>
<evidence type="ECO:0000256" key="2">
    <source>
        <dbReference type="SAM" id="SignalP"/>
    </source>
</evidence>
<evidence type="ECO:0000313" key="3">
    <source>
        <dbReference type="EMBL" id="CBZ51245.1"/>
    </source>
</evidence>
<dbReference type="RefSeq" id="XP_003881278.1">
    <property type="nucleotide sequence ID" value="XM_003881229.1"/>
</dbReference>
<feature type="compositionally biased region" description="Basic and acidic residues" evidence="1">
    <location>
        <begin position="59"/>
        <end position="73"/>
    </location>
</feature>
<proteinExistence type="predicted"/>
<dbReference type="Proteomes" id="UP000007494">
    <property type="component" value="Chromosome IX"/>
</dbReference>
<sequence length="225" mass="24627">MYCRLPQWGGEGRRRSLRALLFFCALLAFSSVTAQLVSASHANEHSVSATESVVTEAEGATHQEEAAEERADSWDDAVENPDALATALMQRIQELYLEGFRLIASAKGHAAAFTDELQAHLHKSRQGASSENPLQIRSLGGIQLSWLEADKTRREARVVLKKLMALLGQLKAVAKSVGVALQTTVNHAVRQGQSLYGILSKTLTKDEKRGEADLSIQMELRKGSF</sequence>
<dbReference type="OMA" id="ERADSWD"/>
<dbReference type="eggNOG" id="ENOG502R08V">
    <property type="taxonomic scope" value="Eukaryota"/>
</dbReference>
<gene>
    <name evidence="4" type="ORF">BN1204_043130</name>
    <name evidence="3" type="ORF">NCLIV_043130</name>
</gene>
<reference evidence="4" key="4">
    <citation type="journal article" date="2015" name="PLoS ONE">
        <title>Comprehensive Evaluation of Toxoplasma gondii VEG and Neospora caninum LIV Genomes with Tachyzoite Stage Transcriptome and Proteome Defines Novel Transcript Features.</title>
        <authorList>
            <person name="Ramaprasad A."/>
            <person name="Mourier T."/>
            <person name="Naeem R."/>
            <person name="Malas T.B."/>
            <person name="Moussa E."/>
            <person name="Panigrahi A."/>
            <person name="Vermont S.J."/>
            <person name="Otto T.D."/>
            <person name="Wastling J."/>
            <person name="Pain A."/>
        </authorList>
    </citation>
    <scope>NUCLEOTIDE SEQUENCE</scope>
    <source>
        <strain evidence="4">Liverpool</strain>
    </source>
</reference>
<organism evidence="3 5">
    <name type="scientific">Neospora caninum (strain Liverpool)</name>
    <dbReference type="NCBI Taxonomy" id="572307"/>
    <lineage>
        <taxon>Eukaryota</taxon>
        <taxon>Sar</taxon>
        <taxon>Alveolata</taxon>
        <taxon>Apicomplexa</taxon>
        <taxon>Conoidasida</taxon>
        <taxon>Coccidia</taxon>
        <taxon>Eucoccidiorida</taxon>
        <taxon>Eimeriorina</taxon>
        <taxon>Sarcocystidae</taxon>
        <taxon>Neospora</taxon>
    </lineage>
</organism>
<dbReference type="InParanoid" id="F0VCB1"/>
<keyword evidence="5" id="KW-1185">Reference proteome</keyword>
<reference evidence="3" key="2">
    <citation type="submission" date="2011-03" db="EMBL/GenBank/DDBJ databases">
        <title>Comparative genomics and transcriptomics of Neospora caninum and Toxoplasma gondii.</title>
        <authorList>
            <person name="Reid A.J."/>
            <person name="Sohal A."/>
            <person name="Harris D."/>
            <person name="Quail M."/>
            <person name="Sanders M."/>
            <person name="Berriman M."/>
            <person name="Wastling J.M."/>
            <person name="Pain A."/>
        </authorList>
    </citation>
    <scope>NUCLEOTIDE SEQUENCE</scope>
    <source>
        <strain evidence="3">Liverpool</strain>
    </source>
</reference>
<feature type="chain" id="PRO_5007655093" description="Transmembrane protein" evidence="2">
    <location>
        <begin position="35"/>
        <end position="225"/>
    </location>
</feature>
<feature type="region of interest" description="Disordered" evidence="1">
    <location>
        <begin position="48"/>
        <end position="75"/>
    </location>
</feature>
<dbReference type="OrthoDB" id="330227at2759"/>
<evidence type="ECO:0000256" key="1">
    <source>
        <dbReference type="SAM" id="MobiDB-lite"/>
    </source>
</evidence>
<reference evidence="3" key="1">
    <citation type="submission" date="2011-02" db="EMBL/GenBank/DDBJ databases">
        <authorList>
            <person name="Aslett M."/>
        </authorList>
    </citation>
    <scope>NUCLEOTIDE SEQUENCE</scope>
    <source>
        <strain evidence="3">Liverpool</strain>
    </source>
</reference>
<dbReference type="AlphaFoldDB" id="F0VCB1"/>
<dbReference type="EMBL" id="LN714484">
    <property type="protein sequence ID" value="CEL68560.1"/>
    <property type="molecule type" value="Genomic_DNA"/>
</dbReference>
<dbReference type="EMBL" id="FR823385">
    <property type="protein sequence ID" value="CBZ51245.1"/>
    <property type="molecule type" value="Genomic_DNA"/>
</dbReference>
<evidence type="ECO:0000313" key="5">
    <source>
        <dbReference type="Proteomes" id="UP000007494"/>
    </source>
</evidence>
<dbReference type="VEuPathDB" id="ToxoDB:NCLIV_043130"/>